<reference evidence="13" key="1">
    <citation type="submission" date="2010-05" db="EMBL/GenBank/DDBJ databases">
        <title>The Genome Sequence of Magnaporthe poae strain ATCC 64411.</title>
        <authorList>
            <consortium name="The Broad Institute Genome Sequencing Platform"/>
            <consortium name="Broad Institute Genome Sequencing Center for Infectious Disease"/>
            <person name="Ma L.-J."/>
            <person name="Dead R."/>
            <person name="Young S."/>
            <person name="Zeng Q."/>
            <person name="Koehrsen M."/>
            <person name="Alvarado L."/>
            <person name="Berlin A."/>
            <person name="Chapman S.B."/>
            <person name="Chen Z."/>
            <person name="Freedman E."/>
            <person name="Gellesch M."/>
            <person name="Goldberg J."/>
            <person name="Griggs A."/>
            <person name="Gujja S."/>
            <person name="Heilman E.R."/>
            <person name="Heiman D."/>
            <person name="Hepburn T."/>
            <person name="Howarth C."/>
            <person name="Jen D."/>
            <person name="Larson L."/>
            <person name="Mehta T."/>
            <person name="Neiman D."/>
            <person name="Pearson M."/>
            <person name="Roberts A."/>
            <person name="Saif S."/>
            <person name="Shea T."/>
            <person name="Shenoy N."/>
            <person name="Sisk P."/>
            <person name="Stolte C."/>
            <person name="Sykes S."/>
            <person name="Walk T."/>
            <person name="White J."/>
            <person name="Yandava C."/>
            <person name="Haas B."/>
            <person name="Nusbaum C."/>
            <person name="Birren B."/>
        </authorList>
    </citation>
    <scope>NUCLEOTIDE SEQUENCE</scope>
    <source>
        <strain evidence="13">ATCC 64411</strain>
    </source>
</reference>
<evidence type="ECO:0000256" key="5">
    <source>
        <dbReference type="ARBA" id="ARBA00022694"/>
    </source>
</evidence>
<name>A0A0C4DTT3_MAGP6</name>
<protein>
    <recommendedName>
        <fullName evidence="4">ribonuclease Z</fullName>
        <ecNumber evidence="4">3.1.26.11</ecNumber>
    </recommendedName>
</protein>
<dbReference type="STRING" id="644358.A0A0C4DTT3"/>
<reference evidence="13" key="3">
    <citation type="submission" date="2011-03" db="EMBL/GenBank/DDBJ databases">
        <title>Annotation of Magnaporthe poae ATCC 64411.</title>
        <authorList>
            <person name="Ma L.-J."/>
            <person name="Dead R."/>
            <person name="Young S.K."/>
            <person name="Zeng Q."/>
            <person name="Gargeya S."/>
            <person name="Fitzgerald M."/>
            <person name="Haas B."/>
            <person name="Abouelleil A."/>
            <person name="Alvarado L."/>
            <person name="Arachchi H.M."/>
            <person name="Berlin A."/>
            <person name="Brown A."/>
            <person name="Chapman S.B."/>
            <person name="Chen Z."/>
            <person name="Dunbar C."/>
            <person name="Freedman E."/>
            <person name="Gearin G."/>
            <person name="Gellesch M."/>
            <person name="Goldberg J."/>
            <person name="Griggs A."/>
            <person name="Gujja S."/>
            <person name="Heiman D."/>
            <person name="Howarth C."/>
            <person name="Larson L."/>
            <person name="Lui A."/>
            <person name="MacDonald P.J.P."/>
            <person name="Mehta T."/>
            <person name="Montmayeur A."/>
            <person name="Murphy C."/>
            <person name="Neiman D."/>
            <person name="Pearson M."/>
            <person name="Priest M."/>
            <person name="Roberts A."/>
            <person name="Saif S."/>
            <person name="Shea T."/>
            <person name="Shenoy N."/>
            <person name="Sisk P."/>
            <person name="Stolte C."/>
            <person name="Sykes S."/>
            <person name="Yandava C."/>
            <person name="Wortman J."/>
            <person name="Nusbaum C."/>
            <person name="Birren B."/>
        </authorList>
    </citation>
    <scope>NUCLEOTIDE SEQUENCE</scope>
    <source>
        <strain evidence="13">ATCC 64411</strain>
    </source>
</reference>
<keyword evidence="5" id="KW-0819">tRNA processing</keyword>
<evidence type="ECO:0000313" key="13">
    <source>
        <dbReference type="EMBL" id="KLU84313.1"/>
    </source>
</evidence>
<dbReference type="InterPro" id="IPR027794">
    <property type="entry name" value="tRNase_Z_dom"/>
</dbReference>
<evidence type="ECO:0000313" key="15">
    <source>
        <dbReference type="Proteomes" id="UP000011715"/>
    </source>
</evidence>
<feature type="domain" description="tRNase Z endonuclease" evidence="12">
    <location>
        <begin position="106"/>
        <end position="167"/>
    </location>
</feature>
<dbReference type="PANTHER" id="PTHR12553:SF49">
    <property type="entry name" value="ZINC PHOSPHODIESTERASE ELAC PROTEIN 2"/>
    <property type="match status" value="1"/>
</dbReference>
<dbReference type="InterPro" id="IPR047151">
    <property type="entry name" value="RNZ2-like"/>
</dbReference>
<dbReference type="GO" id="GO:0042781">
    <property type="term" value="F:3'-tRNA processing endoribonuclease activity"/>
    <property type="evidence" value="ECO:0007669"/>
    <property type="project" value="UniProtKB-EC"/>
</dbReference>
<evidence type="ECO:0000256" key="11">
    <source>
        <dbReference type="SAM" id="MobiDB-lite"/>
    </source>
</evidence>
<evidence type="ECO:0000256" key="6">
    <source>
        <dbReference type="ARBA" id="ARBA00022722"/>
    </source>
</evidence>
<keyword evidence="15" id="KW-1185">Reference proteome</keyword>
<dbReference type="OMA" id="FRNSASM"/>
<dbReference type="EC" id="3.1.26.11" evidence="4"/>
<reference evidence="14" key="4">
    <citation type="journal article" date="2015" name="G3 (Bethesda)">
        <title>Genome sequences of three phytopathogenic species of the Magnaporthaceae family of fungi.</title>
        <authorList>
            <person name="Okagaki L.H."/>
            <person name="Nunes C.C."/>
            <person name="Sailsbery J."/>
            <person name="Clay B."/>
            <person name="Brown D."/>
            <person name="John T."/>
            <person name="Oh Y."/>
            <person name="Young N."/>
            <person name="Fitzgerald M."/>
            <person name="Haas B.J."/>
            <person name="Zeng Q."/>
            <person name="Young S."/>
            <person name="Adiconis X."/>
            <person name="Fan L."/>
            <person name="Levin J.Z."/>
            <person name="Mitchell T.K."/>
            <person name="Okubara P.A."/>
            <person name="Farman M.L."/>
            <person name="Kohn L.M."/>
            <person name="Birren B."/>
            <person name="Ma L.-J."/>
            <person name="Dean R.A."/>
        </authorList>
    </citation>
    <scope>NUCLEOTIDE SEQUENCE</scope>
    <source>
        <strain evidence="14">ATCC 64411 / 73-15</strain>
    </source>
</reference>
<evidence type="ECO:0000256" key="3">
    <source>
        <dbReference type="ARBA" id="ARBA00007823"/>
    </source>
</evidence>
<dbReference type="Pfam" id="PF13691">
    <property type="entry name" value="Lactamase_B_4"/>
    <property type="match status" value="1"/>
</dbReference>
<evidence type="ECO:0000256" key="7">
    <source>
        <dbReference type="ARBA" id="ARBA00022723"/>
    </source>
</evidence>
<reference evidence="15" key="2">
    <citation type="submission" date="2010-05" db="EMBL/GenBank/DDBJ databases">
        <title>The genome sequence of Magnaporthe poae strain ATCC 64411.</title>
        <authorList>
            <person name="Ma L.-J."/>
            <person name="Dead R."/>
            <person name="Young S."/>
            <person name="Zeng Q."/>
            <person name="Koehrsen M."/>
            <person name="Alvarado L."/>
            <person name="Berlin A."/>
            <person name="Chapman S.B."/>
            <person name="Chen Z."/>
            <person name="Freedman E."/>
            <person name="Gellesch M."/>
            <person name="Goldberg J."/>
            <person name="Griggs A."/>
            <person name="Gujja S."/>
            <person name="Heilman E.R."/>
            <person name="Heiman D."/>
            <person name="Hepburn T."/>
            <person name="Howarth C."/>
            <person name="Jen D."/>
            <person name="Larson L."/>
            <person name="Mehta T."/>
            <person name="Neiman D."/>
            <person name="Pearson M."/>
            <person name="Roberts A."/>
            <person name="Saif S."/>
            <person name="Shea T."/>
            <person name="Shenoy N."/>
            <person name="Sisk P."/>
            <person name="Stolte C."/>
            <person name="Sykes S."/>
            <person name="Walk T."/>
            <person name="White J."/>
            <person name="Yandava C."/>
            <person name="Haas B."/>
            <person name="Nusbaum C."/>
            <person name="Birren B."/>
        </authorList>
    </citation>
    <scope>NUCLEOTIDE SEQUENCE [LARGE SCALE GENOMIC DNA]</scope>
    <source>
        <strain evidence="15">ATCC 64411 / 73-15</strain>
    </source>
</reference>
<keyword evidence="7" id="KW-0479">Metal-binding</keyword>
<evidence type="ECO:0000313" key="14">
    <source>
        <dbReference type="EnsemblFungi" id="MAPG_03357T0"/>
    </source>
</evidence>
<dbReference type="Proteomes" id="UP000011715">
    <property type="component" value="Unassembled WGS sequence"/>
</dbReference>
<dbReference type="InterPro" id="IPR036866">
    <property type="entry name" value="RibonucZ/Hydroxyglut_hydro"/>
</dbReference>
<keyword evidence="10" id="KW-0862">Zinc</keyword>
<dbReference type="EMBL" id="ADBL01000805">
    <property type="status" value="NOT_ANNOTATED_CDS"/>
    <property type="molecule type" value="Genomic_DNA"/>
</dbReference>
<evidence type="ECO:0000256" key="4">
    <source>
        <dbReference type="ARBA" id="ARBA00012477"/>
    </source>
</evidence>
<evidence type="ECO:0000259" key="12">
    <source>
        <dbReference type="Pfam" id="PF13691"/>
    </source>
</evidence>
<evidence type="ECO:0000256" key="10">
    <source>
        <dbReference type="ARBA" id="ARBA00022833"/>
    </source>
</evidence>
<evidence type="ECO:0000256" key="2">
    <source>
        <dbReference type="ARBA" id="ARBA00001947"/>
    </source>
</evidence>
<comment type="cofactor">
    <cofactor evidence="2">
        <name>Zn(2+)</name>
        <dbReference type="ChEBI" id="CHEBI:29105"/>
    </cofactor>
</comment>
<dbReference type="eggNOG" id="KOG2121">
    <property type="taxonomic scope" value="Eukaryota"/>
</dbReference>
<keyword evidence="9" id="KW-0378">Hydrolase</keyword>
<evidence type="ECO:0000256" key="9">
    <source>
        <dbReference type="ARBA" id="ARBA00022801"/>
    </source>
</evidence>
<comment type="similarity">
    <text evidence="3">Belongs to the RNase Z family.</text>
</comment>
<dbReference type="OrthoDB" id="527344at2759"/>
<dbReference type="SUPFAM" id="SSF56281">
    <property type="entry name" value="Metallo-hydrolase/oxidoreductase"/>
    <property type="match status" value="1"/>
</dbReference>
<accession>A0A0C4DTT3</accession>
<dbReference type="PANTHER" id="PTHR12553">
    <property type="entry name" value="ZINC PHOSPHODIESTERASE ELAC PROTEIN 2"/>
    <property type="match status" value="1"/>
</dbReference>
<comment type="catalytic activity">
    <reaction evidence="1">
        <text>Endonucleolytic cleavage of RNA, removing extra 3' nucleotides from tRNA precursor, generating 3' termini of tRNAs. A 3'-hydroxy group is left at the tRNA terminus and a 5'-phosphoryl group is left at the trailer molecule.</text>
        <dbReference type="EC" id="3.1.26.11"/>
    </reaction>
</comment>
<evidence type="ECO:0000256" key="1">
    <source>
        <dbReference type="ARBA" id="ARBA00000402"/>
    </source>
</evidence>
<keyword evidence="8" id="KW-0255">Endonuclease</keyword>
<reference evidence="14" key="5">
    <citation type="submission" date="2015-06" db="UniProtKB">
        <authorList>
            <consortium name="EnsemblFungi"/>
        </authorList>
    </citation>
    <scope>IDENTIFICATION</scope>
    <source>
        <strain evidence="14">ATCC 64411</strain>
    </source>
</reference>
<dbReference type="EMBL" id="GL876967">
    <property type="protein sequence ID" value="KLU84313.1"/>
    <property type="molecule type" value="Genomic_DNA"/>
</dbReference>
<dbReference type="AlphaFoldDB" id="A0A0C4DTT3"/>
<dbReference type="GO" id="GO:1990180">
    <property type="term" value="P:mitochondrial tRNA 3'-end processing"/>
    <property type="evidence" value="ECO:0007669"/>
    <property type="project" value="TreeGrafter"/>
</dbReference>
<proteinExistence type="inferred from homology"/>
<feature type="compositionally biased region" description="Acidic residues" evidence="11">
    <location>
        <begin position="278"/>
        <end position="292"/>
    </location>
</feature>
<dbReference type="GO" id="GO:0046872">
    <property type="term" value="F:metal ion binding"/>
    <property type="evidence" value="ECO:0007669"/>
    <property type="project" value="UniProtKB-KW"/>
</dbReference>
<organism evidence="14 15">
    <name type="scientific">Magnaporthiopsis poae (strain ATCC 64411 / 73-15)</name>
    <name type="common">Kentucky bluegrass fungus</name>
    <name type="synonym">Magnaporthe poae</name>
    <dbReference type="NCBI Taxonomy" id="644358"/>
    <lineage>
        <taxon>Eukaryota</taxon>
        <taxon>Fungi</taxon>
        <taxon>Dikarya</taxon>
        <taxon>Ascomycota</taxon>
        <taxon>Pezizomycotina</taxon>
        <taxon>Sordariomycetes</taxon>
        <taxon>Sordariomycetidae</taxon>
        <taxon>Magnaporthales</taxon>
        <taxon>Magnaporthaceae</taxon>
        <taxon>Magnaporthiopsis</taxon>
    </lineage>
</organism>
<feature type="region of interest" description="Disordered" evidence="11">
    <location>
        <begin position="266"/>
        <end position="292"/>
    </location>
</feature>
<dbReference type="Gene3D" id="3.60.15.10">
    <property type="entry name" value="Ribonuclease Z/Hydroxyacylglutathione hydrolase-like"/>
    <property type="match status" value="1"/>
</dbReference>
<keyword evidence="6" id="KW-0540">Nuclease</keyword>
<gene>
    <name evidence="13" type="ORF">MAPG_03357</name>
</gene>
<sequence length="620" mass="68341">MSRRLEVILRGKGVPTVLKTSFPHTPCSNTLNRILGTEGGRKTRSAWRLPYHGPTVFRDQSVFLLTSRDAAQAGPSSADYVRSKNRNDIVESSDVDLRNMLVTTTLVSTPSADMRGTSVLLHFDNRRYLIGNVSEGTQRLMVQRGHSLAKMDEIMLTGPIGSKTCGGLLGMILTIAGIVDTTVKNRNYTTARPTARIGTMTSLKLRGSDNLIYYLALGRKFILRQSLPVVPREILTDPRLEDPTNTECDWEDDNIKVWHVPLVNTSADRRKRRKPSSEENEAGEADDAEEGMTDAARDALAAIVKDMFENQGLDALVEMMLHDVKLPAAVFVHGKDGKLERYPGPFPGPGRDVPDIPVLARRLWPSGLVQTLPKTRPDQTSMCYLIKPQPRRGKFDRAAADALGVPQTSFKLLCAGQNATAKDGTTVTPDMVLGARVEGTSFGVFEVPNHTYIPALLARPEWEIEDIVKNLGLIYWTLGAGVIEDSTFLSFLKGKLSGVKHIVSSPETSSDIVNFRNSASMAITHNKLDPASFPPIHLAQPSTPNTSELPYTAGKPGITVRLSPELQVDDHGVGPMNTEEAWDRIQNDEFSQKVLAKVAEWCRWARARRTRPSTATCRGR</sequence>
<dbReference type="VEuPathDB" id="FungiDB:MAPG_03357"/>
<evidence type="ECO:0000256" key="8">
    <source>
        <dbReference type="ARBA" id="ARBA00022759"/>
    </source>
</evidence>
<dbReference type="GO" id="GO:0005739">
    <property type="term" value="C:mitochondrion"/>
    <property type="evidence" value="ECO:0007669"/>
    <property type="project" value="TreeGrafter"/>
</dbReference>
<dbReference type="EnsemblFungi" id="MAPG_03357T0">
    <property type="protein sequence ID" value="MAPG_03357T0"/>
    <property type="gene ID" value="MAPG_03357"/>
</dbReference>